<dbReference type="EMBL" id="KC687076">
    <property type="protein sequence ID" value="AHA59172.1"/>
    <property type="molecule type" value="Genomic_DNA"/>
</dbReference>
<evidence type="ECO:0000313" key="2">
    <source>
        <dbReference type="EMBL" id="AHA59172.1"/>
    </source>
</evidence>
<geneLocation type="plasmid" evidence="2">
    <name>unnamed</name>
</geneLocation>
<organism evidence="2">
    <name type="scientific">Photobacterium gaetbulicola Gung47</name>
    <dbReference type="NCBI Taxonomy" id="658445"/>
    <lineage>
        <taxon>Bacteria</taxon>
        <taxon>Pseudomonadati</taxon>
        <taxon>Pseudomonadota</taxon>
        <taxon>Gammaproteobacteria</taxon>
        <taxon>Vibrionales</taxon>
        <taxon>Vibrionaceae</taxon>
        <taxon>Photobacterium</taxon>
    </lineage>
</organism>
<feature type="compositionally biased region" description="Basic and acidic residues" evidence="1">
    <location>
        <begin position="123"/>
        <end position="138"/>
    </location>
</feature>
<name>A0A0C4JN13_9GAMM</name>
<keyword evidence="2" id="KW-0614">Plasmid</keyword>
<dbReference type="AlphaFoldDB" id="A0A0C4JN13"/>
<evidence type="ECO:0000256" key="1">
    <source>
        <dbReference type="SAM" id="MobiDB-lite"/>
    </source>
</evidence>
<proteinExistence type="predicted"/>
<gene>
    <name evidence="2" type="ORF">H744_p0015</name>
</gene>
<protein>
    <submittedName>
        <fullName evidence="2">Uncharacterized protein</fullName>
    </submittedName>
</protein>
<accession>A0A0C4JN13</accession>
<feature type="region of interest" description="Disordered" evidence="1">
    <location>
        <begin position="44"/>
        <end position="166"/>
    </location>
</feature>
<reference evidence="2" key="1">
    <citation type="submission" date="2013-11" db="EMBL/GenBank/DDBJ databases">
        <title>Complete genome sequence of the lipase-producing bacterium Photobacterium gaetbulicola Gung47.</title>
        <authorList>
            <person name="Kim Y.-O."/>
        </authorList>
    </citation>
    <scope>NUCLEOTIDE SEQUENCE</scope>
    <source>
        <strain evidence="2">Gung47</strain>
        <plasmid evidence="2">unnamed</plasmid>
    </source>
</reference>
<feature type="compositionally biased region" description="Basic and acidic residues" evidence="1">
    <location>
        <begin position="70"/>
        <end position="80"/>
    </location>
</feature>
<dbReference type="RefSeq" id="WP_107291804.1">
    <property type="nucleotide sequence ID" value="NZ_KC687076.1"/>
</dbReference>
<sequence length="166" mass="18461">MSELEGLLAGTVGLVCLLWAYHAHKKNSEIAALKKQLDIISVPPKEKKTEAEPPAPKHPRRAQSPAVRQLLERTLEKDKPNPQPKSRIPSPWEIDIPEQSGASKPKKPHYDPNVWKEVGGKLVLKDKSDEASRRREASVKSAQATIPRRPVCLPPSSLVVHSDTRD</sequence>